<name>A0A9D1N0D3_9CLOT</name>
<evidence type="ECO:0000313" key="1">
    <source>
        <dbReference type="EMBL" id="HIU92494.1"/>
    </source>
</evidence>
<comment type="caution">
    <text evidence="1">The sequence shown here is derived from an EMBL/GenBank/DDBJ whole genome shotgun (WGS) entry which is preliminary data.</text>
</comment>
<dbReference type="EMBL" id="DVOD01000035">
    <property type="protein sequence ID" value="HIU92494.1"/>
    <property type="molecule type" value="Genomic_DNA"/>
</dbReference>
<reference evidence="1" key="1">
    <citation type="submission" date="2020-10" db="EMBL/GenBank/DDBJ databases">
        <authorList>
            <person name="Gilroy R."/>
        </authorList>
    </citation>
    <scope>NUCLEOTIDE SEQUENCE</scope>
    <source>
        <strain evidence="1">CHK154-7741</strain>
    </source>
</reference>
<protein>
    <submittedName>
        <fullName evidence="1">Uncharacterized protein</fullName>
    </submittedName>
</protein>
<organism evidence="1 2">
    <name type="scientific">Candidatus Limenecus avicola</name>
    <dbReference type="NCBI Taxonomy" id="2840847"/>
    <lineage>
        <taxon>Bacteria</taxon>
        <taxon>Bacillati</taxon>
        <taxon>Bacillota</taxon>
        <taxon>Clostridia</taxon>
        <taxon>Eubacteriales</taxon>
        <taxon>Clostridiaceae</taxon>
        <taxon>Clostridiaceae incertae sedis</taxon>
        <taxon>Candidatus Limenecus</taxon>
    </lineage>
</organism>
<dbReference type="Proteomes" id="UP000886748">
    <property type="component" value="Unassembled WGS sequence"/>
</dbReference>
<accession>A0A9D1N0D3</accession>
<reference evidence="1" key="2">
    <citation type="journal article" date="2021" name="PeerJ">
        <title>Extensive microbial diversity within the chicken gut microbiome revealed by metagenomics and culture.</title>
        <authorList>
            <person name="Gilroy R."/>
            <person name="Ravi A."/>
            <person name="Getino M."/>
            <person name="Pursley I."/>
            <person name="Horton D.L."/>
            <person name="Alikhan N.F."/>
            <person name="Baker D."/>
            <person name="Gharbi K."/>
            <person name="Hall N."/>
            <person name="Watson M."/>
            <person name="Adriaenssens E.M."/>
            <person name="Foster-Nyarko E."/>
            <person name="Jarju S."/>
            <person name="Secka A."/>
            <person name="Antonio M."/>
            <person name="Oren A."/>
            <person name="Chaudhuri R.R."/>
            <person name="La Ragione R."/>
            <person name="Hildebrand F."/>
            <person name="Pallen M.J."/>
        </authorList>
    </citation>
    <scope>NUCLEOTIDE SEQUENCE</scope>
    <source>
        <strain evidence="1">CHK154-7741</strain>
    </source>
</reference>
<gene>
    <name evidence="1" type="ORF">IAD26_05100</name>
</gene>
<dbReference type="AlphaFoldDB" id="A0A9D1N0D3"/>
<evidence type="ECO:0000313" key="2">
    <source>
        <dbReference type="Proteomes" id="UP000886748"/>
    </source>
</evidence>
<proteinExistence type="predicted"/>
<sequence>MNKEEELKIIEDMQAVVAQMKADDIEENPDCEFDMFDCQCCGEEKPLAGSVVYDGIRICNDCVLYAETGFALGKIKDIQDLIVNMEDKKLEAQCNFIKQDEIEHNN</sequence>